<evidence type="ECO:0000256" key="1">
    <source>
        <dbReference type="SAM" id="Phobius"/>
    </source>
</evidence>
<gene>
    <name evidence="2" type="ORF">BU24DRAFT_1989</name>
</gene>
<accession>A0A6A5Y4K2</accession>
<sequence length="111" mass="12579">MLCHAMLYYASLCYTIHLNRTPCGNKSRQDLKQIDGILSAPLRLISPLLLSIFLLVGNVLLEKETLFGWMFGCCYSVRVHGAIFLLRPHPHQMRKSPTLVYGKCCRCCSCS</sequence>
<evidence type="ECO:0000313" key="2">
    <source>
        <dbReference type="EMBL" id="KAF2020482.1"/>
    </source>
</evidence>
<name>A0A6A5Y4K2_9PLEO</name>
<keyword evidence="3" id="KW-1185">Reference proteome</keyword>
<dbReference type="Proteomes" id="UP000799778">
    <property type="component" value="Unassembled WGS sequence"/>
</dbReference>
<dbReference type="AlphaFoldDB" id="A0A6A5Y4K2"/>
<dbReference type="EMBL" id="ML978066">
    <property type="protein sequence ID" value="KAF2020482.1"/>
    <property type="molecule type" value="Genomic_DNA"/>
</dbReference>
<proteinExistence type="predicted"/>
<dbReference type="RefSeq" id="XP_033388821.1">
    <property type="nucleotide sequence ID" value="XM_033521791.1"/>
</dbReference>
<reference evidence="2" key="1">
    <citation type="journal article" date="2020" name="Stud. Mycol.">
        <title>101 Dothideomycetes genomes: a test case for predicting lifestyles and emergence of pathogens.</title>
        <authorList>
            <person name="Haridas S."/>
            <person name="Albert R."/>
            <person name="Binder M."/>
            <person name="Bloem J."/>
            <person name="Labutti K."/>
            <person name="Salamov A."/>
            <person name="Andreopoulos B."/>
            <person name="Baker S."/>
            <person name="Barry K."/>
            <person name="Bills G."/>
            <person name="Bluhm B."/>
            <person name="Cannon C."/>
            <person name="Castanera R."/>
            <person name="Culley D."/>
            <person name="Daum C."/>
            <person name="Ezra D."/>
            <person name="Gonzalez J."/>
            <person name="Henrissat B."/>
            <person name="Kuo A."/>
            <person name="Liang C."/>
            <person name="Lipzen A."/>
            <person name="Lutzoni F."/>
            <person name="Magnuson J."/>
            <person name="Mondo S."/>
            <person name="Nolan M."/>
            <person name="Ohm R."/>
            <person name="Pangilinan J."/>
            <person name="Park H.-J."/>
            <person name="Ramirez L."/>
            <person name="Alfaro M."/>
            <person name="Sun H."/>
            <person name="Tritt A."/>
            <person name="Yoshinaga Y."/>
            <person name="Zwiers L.-H."/>
            <person name="Turgeon B."/>
            <person name="Goodwin S."/>
            <person name="Spatafora J."/>
            <person name="Crous P."/>
            <person name="Grigoriev I."/>
        </authorList>
    </citation>
    <scope>NUCLEOTIDE SEQUENCE</scope>
    <source>
        <strain evidence="2">CBS 175.79</strain>
    </source>
</reference>
<keyword evidence="1" id="KW-1133">Transmembrane helix</keyword>
<keyword evidence="1" id="KW-0812">Transmembrane</keyword>
<evidence type="ECO:0000313" key="3">
    <source>
        <dbReference type="Proteomes" id="UP000799778"/>
    </source>
</evidence>
<keyword evidence="1" id="KW-0472">Membrane</keyword>
<dbReference type="GeneID" id="54279188"/>
<feature type="transmembrane region" description="Helical" evidence="1">
    <location>
        <begin position="42"/>
        <end position="61"/>
    </location>
</feature>
<protein>
    <submittedName>
        <fullName evidence="2">Uncharacterized protein</fullName>
    </submittedName>
</protein>
<organism evidence="2 3">
    <name type="scientific">Aaosphaeria arxii CBS 175.79</name>
    <dbReference type="NCBI Taxonomy" id="1450172"/>
    <lineage>
        <taxon>Eukaryota</taxon>
        <taxon>Fungi</taxon>
        <taxon>Dikarya</taxon>
        <taxon>Ascomycota</taxon>
        <taxon>Pezizomycotina</taxon>
        <taxon>Dothideomycetes</taxon>
        <taxon>Pleosporomycetidae</taxon>
        <taxon>Pleosporales</taxon>
        <taxon>Pleosporales incertae sedis</taxon>
        <taxon>Aaosphaeria</taxon>
    </lineage>
</organism>